<sequence length="264" mass="27284">MTNNHQYNSFVNFALIITVGLGLAFALPWLANAQGLATHSEVGEQSNTPEAITTTYYVAITGTGLAPTVDWSGAFTNVQDALAVAVSPAEIWVAEGVYYPDVGSGQINDSVTATFLMTDGVSIFGGFNFGDTDITDRDWVNNLTVLSGDIDGDDTTDTHGVVLTATDIVDYNAYHVVTAIGVSSTAKLDGFTITAGQAGSTSYPNNIGGGFYCDGVGGGKKCGPSLTNVVFSGNSADEVGGAMFNNGRDNGDSSPSLSHVTFSV</sequence>
<comment type="caution">
    <text evidence="2">The sequence shown here is derived from an EMBL/GenBank/DDBJ whole genome shotgun (WGS) entry which is preliminary data.</text>
</comment>
<dbReference type="EMBL" id="BART01011162">
    <property type="protein sequence ID" value="GAG81548.1"/>
    <property type="molecule type" value="Genomic_DNA"/>
</dbReference>
<organism evidence="2">
    <name type="scientific">marine sediment metagenome</name>
    <dbReference type="NCBI Taxonomy" id="412755"/>
    <lineage>
        <taxon>unclassified sequences</taxon>
        <taxon>metagenomes</taxon>
        <taxon>ecological metagenomes</taxon>
    </lineage>
</organism>
<feature type="compositionally biased region" description="Polar residues" evidence="1">
    <location>
        <begin position="252"/>
        <end position="264"/>
    </location>
</feature>
<protein>
    <recommendedName>
        <fullName evidence="3">DUF1565 domain-containing protein</fullName>
    </recommendedName>
</protein>
<gene>
    <name evidence="2" type="ORF">S01H4_23915</name>
</gene>
<accession>X1BBQ3</accession>
<evidence type="ECO:0000313" key="2">
    <source>
        <dbReference type="EMBL" id="GAG81548.1"/>
    </source>
</evidence>
<name>X1BBQ3_9ZZZZ</name>
<feature type="non-terminal residue" evidence="2">
    <location>
        <position position="264"/>
    </location>
</feature>
<dbReference type="AlphaFoldDB" id="X1BBQ3"/>
<dbReference type="InterPro" id="IPR011050">
    <property type="entry name" value="Pectin_lyase_fold/virulence"/>
</dbReference>
<dbReference type="SUPFAM" id="SSF51126">
    <property type="entry name" value="Pectin lyase-like"/>
    <property type="match status" value="1"/>
</dbReference>
<proteinExistence type="predicted"/>
<feature type="region of interest" description="Disordered" evidence="1">
    <location>
        <begin position="244"/>
        <end position="264"/>
    </location>
</feature>
<reference evidence="2" key="1">
    <citation type="journal article" date="2014" name="Front. Microbiol.">
        <title>High frequency of phylogenetically diverse reductive dehalogenase-homologous genes in deep subseafloor sedimentary metagenomes.</title>
        <authorList>
            <person name="Kawai M."/>
            <person name="Futagami T."/>
            <person name="Toyoda A."/>
            <person name="Takaki Y."/>
            <person name="Nishi S."/>
            <person name="Hori S."/>
            <person name="Arai W."/>
            <person name="Tsubouchi T."/>
            <person name="Morono Y."/>
            <person name="Uchiyama I."/>
            <person name="Ito T."/>
            <person name="Fujiyama A."/>
            <person name="Inagaki F."/>
            <person name="Takami H."/>
        </authorList>
    </citation>
    <scope>NUCLEOTIDE SEQUENCE</scope>
    <source>
        <strain evidence="2">Expedition CK06-06</strain>
    </source>
</reference>
<evidence type="ECO:0008006" key="3">
    <source>
        <dbReference type="Google" id="ProtNLM"/>
    </source>
</evidence>
<evidence type="ECO:0000256" key="1">
    <source>
        <dbReference type="SAM" id="MobiDB-lite"/>
    </source>
</evidence>